<sequence>MQAERGTAEPSALAGALHPKSTGAICLDGAGGK</sequence>
<evidence type="ECO:0000313" key="3">
    <source>
        <dbReference type="Proteomes" id="UP000551353"/>
    </source>
</evidence>
<feature type="region of interest" description="Disordered" evidence="1">
    <location>
        <begin position="1"/>
        <end position="33"/>
    </location>
</feature>
<keyword evidence="3" id="KW-1185">Reference proteome</keyword>
<evidence type="ECO:0000256" key="1">
    <source>
        <dbReference type="SAM" id="MobiDB-lite"/>
    </source>
</evidence>
<protein>
    <submittedName>
        <fullName evidence="2">Uncharacterized protein</fullName>
    </submittedName>
</protein>
<name>A0ABR6IWE3_9HYPH</name>
<evidence type="ECO:0000313" key="2">
    <source>
        <dbReference type="EMBL" id="MBB4232242.1"/>
    </source>
</evidence>
<dbReference type="EMBL" id="JACIFX010000011">
    <property type="protein sequence ID" value="MBB4232242.1"/>
    <property type="molecule type" value="Genomic_DNA"/>
</dbReference>
<gene>
    <name evidence="2" type="ORF">GGD56_006137</name>
</gene>
<organism evidence="2 3">
    <name type="scientific">Rhizobium mongolense</name>
    <dbReference type="NCBI Taxonomy" id="57676"/>
    <lineage>
        <taxon>Bacteria</taxon>
        <taxon>Pseudomonadati</taxon>
        <taxon>Pseudomonadota</taxon>
        <taxon>Alphaproteobacteria</taxon>
        <taxon>Hyphomicrobiales</taxon>
        <taxon>Rhizobiaceae</taxon>
        <taxon>Rhizobium/Agrobacterium group</taxon>
        <taxon>Rhizobium</taxon>
    </lineage>
</organism>
<accession>A0ABR6IWE3</accession>
<proteinExistence type="predicted"/>
<reference evidence="2 3" key="1">
    <citation type="submission" date="2020-08" db="EMBL/GenBank/DDBJ databases">
        <title>Genomic Encyclopedia of Type Strains, Phase IV (KMG-V): Genome sequencing to study the core and pangenomes of soil and plant-associated prokaryotes.</title>
        <authorList>
            <person name="Whitman W."/>
        </authorList>
    </citation>
    <scope>NUCLEOTIDE SEQUENCE [LARGE SCALE GENOMIC DNA]</scope>
    <source>
        <strain evidence="2 3">SEMIA 4087</strain>
    </source>
</reference>
<comment type="caution">
    <text evidence="2">The sequence shown here is derived from an EMBL/GenBank/DDBJ whole genome shotgun (WGS) entry which is preliminary data.</text>
</comment>
<dbReference type="Proteomes" id="UP000551353">
    <property type="component" value="Unassembled WGS sequence"/>
</dbReference>